<comment type="caution">
    <text evidence="8">The sequence shown here is derived from an EMBL/GenBank/DDBJ whole genome shotgun (WGS) entry which is preliminary data.</text>
</comment>
<dbReference type="Proteomes" id="UP000713880">
    <property type="component" value="Unassembled WGS sequence"/>
</dbReference>
<dbReference type="GO" id="GO:0022857">
    <property type="term" value="F:transmembrane transporter activity"/>
    <property type="evidence" value="ECO:0007669"/>
    <property type="project" value="InterPro"/>
</dbReference>
<dbReference type="RefSeq" id="WP_204907732.1">
    <property type="nucleotide sequence ID" value="NZ_JACJLV010000002.1"/>
</dbReference>
<name>A0A938XIH9_9CLOT</name>
<proteinExistence type="inferred from homology"/>
<evidence type="ECO:0000256" key="4">
    <source>
        <dbReference type="ARBA" id="ARBA00022692"/>
    </source>
</evidence>
<keyword evidence="9" id="KW-1185">Reference proteome</keyword>
<evidence type="ECO:0000256" key="2">
    <source>
        <dbReference type="ARBA" id="ARBA00022448"/>
    </source>
</evidence>
<evidence type="ECO:0000256" key="6">
    <source>
        <dbReference type="ARBA" id="ARBA00023136"/>
    </source>
</evidence>
<dbReference type="SUPFAM" id="SSF103481">
    <property type="entry name" value="Multidrug resistance efflux transporter EmrE"/>
    <property type="match status" value="1"/>
</dbReference>
<dbReference type="EMBL" id="JACJLV010000002">
    <property type="protein sequence ID" value="MBM6825661.1"/>
    <property type="molecule type" value="Genomic_DNA"/>
</dbReference>
<evidence type="ECO:0000313" key="9">
    <source>
        <dbReference type="Proteomes" id="UP000713880"/>
    </source>
</evidence>
<keyword evidence="4 7" id="KW-0812">Transmembrane</keyword>
<dbReference type="FunFam" id="1.10.3730.20:FF:000001">
    <property type="entry name" value="Quaternary ammonium compound resistance transporter SugE"/>
    <property type="match status" value="1"/>
</dbReference>
<evidence type="ECO:0000256" key="1">
    <source>
        <dbReference type="ARBA" id="ARBA00004651"/>
    </source>
</evidence>
<evidence type="ECO:0000256" key="3">
    <source>
        <dbReference type="ARBA" id="ARBA00022475"/>
    </source>
</evidence>
<comment type="subcellular location">
    <subcellularLocation>
        <location evidence="1 7">Cell membrane</location>
        <topology evidence="1 7">Multi-pass membrane protein</topology>
    </subcellularLocation>
</comment>
<dbReference type="InterPro" id="IPR000390">
    <property type="entry name" value="Small_drug/metabolite_transptr"/>
</dbReference>
<dbReference type="InterPro" id="IPR045324">
    <property type="entry name" value="Small_multidrug_res"/>
</dbReference>
<dbReference type="PANTHER" id="PTHR30561">
    <property type="entry name" value="SMR FAMILY PROTON-DEPENDENT DRUG EFFLUX TRANSPORTER SUGE"/>
    <property type="match status" value="1"/>
</dbReference>
<dbReference type="PANTHER" id="PTHR30561:SF0">
    <property type="entry name" value="GUANIDINIUM EXPORTER"/>
    <property type="match status" value="1"/>
</dbReference>
<comment type="similarity">
    <text evidence="7">Belongs to the drug/metabolite transporter (DMT) superfamily. Small multidrug resistance (SMR) (TC 2.A.7.1) family.</text>
</comment>
<dbReference type="InterPro" id="IPR037185">
    <property type="entry name" value="EmrE-like"/>
</dbReference>
<evidence type="ECO:0000256" key="7">
    <source>
        <dbReference type="RuleBase" id="RU003942"/>
    </source>
</evidence>
<sequence length="106" mass="11379">MEWFYLVIAGGLEVFWSTCLKFSEGFTVLKFTILTVIGMIFSFVFLSQATKVLPLGTAYAVWTGIGALGAVIAGIVLFHESVSPVRLFFVALLLIGIIGLKATSAA</sequence>
<dbReference type="GO" id="GO:0005886">
    <property type="term" value="C:plasma membrane"/>
    <property type="evidence" value="ECO:0007669"/>
    <property type="project" value="UniProtKB-SubCell"/>
</dbReference>
<keyword evidence="2" id="KW-0813">Transport</keyword>
<dbReference type="Pfam" id="PF00893">
    <property type="entry name" value="Multi_Drug_Res"/>
    <property type="match status" value="1"/>
</dbReference>
<keyword evidence="3" id="KW-1003">Cell membrane</keyword>
<accession>A0A938XIH9</accession>
<evidence type="ECO:0000313" key="8">
    <source>
        <dbReference type="EMBL" id="MBM6825661.1"/>
    </source>
</evidence>
<reference evidence="8" key="1">
    <citation type="submission" date="2020-08" db="EMBL/GenBank/DDBJ databases">
        <authorList>
            <person name="Cejkova D."/>
            <person name="Kubasova T."/>
            <person name="Jahodarova E."/>
            <person name="Rychlik I."/>
        </authorList>
    </citation>
    <scope>NUCLEOTIDE SEQUENCE</scope>
    <source>
        <strain evidence="8">An420c</strain>
    </source>
</reference>
<keyword evidence="5" id="KW-1133">Transmembrane helix</keyword>
<protein>
    <submittedName>
        <fullName evidence="8">Multidrug efflux SMR transporter</fullName>
    </submittedName>
</protein>
<gene>
    <name evidence="8" type="ORF">H6A13_00880</name>
</gene>
<dbReference type="AlphaFoldDB" id="A0A938XIH9"/>
<evidence type="ECO:0000256" key="5">
    <source>
        <dbReference type="ARBA" id="ARBA00022989"/>
    </source>
</evidence>
<dbReference type="Gene3D" id="1.10.3730.20">
    <property type="match status" value="1"/>
</dbReference>
<organism evidence="8 9">
    <name type="scientific">Mordavella massiliensis</name>
    <dbReference type="NCBI Taxonomy" id="1871024"/>
    <lineage>
        <taxon>Bacteria</taxon>
        <taxon>Bacillati</taxon>
        <taxon>Bacillota</taxon>
        <taxon>Clostridia</taxon>
        <taxon>Eubacteriales</taxon>
        <taxon>Clostridiaceae</taxon>
        <taxon>Mordavella</taxon>
    </lineage>
</organism>
<reference evidence="8" key="2">
    <citation type="journal article" date="2021" name="Sci. Rep.">
        <title>The distribution of antibiotic resistance genes in chicken gut microbiota commensals.</title>
        <authorList>
            <person name="Juricova H."/>
            <person name="Matiasovicova J."/>
            <person name="Kubasova T."/>
            <person name="Cejkova D."/>
            <person name="Rychlik I."/>
        </authorList>
    </citation>
    <scope>NUCLEOTIDE SEQUENCE</scope>
    <source>
        <strain evidence="8">An420c</strain>
    </source>
</reference>
<keyword evidence="6" id="KW-0472">Membrane</keyword>